<proteinExistence type="predicted"/>
<reference evidence="1 2" key="1">
    <citation type="submission" date="2019-05" db="EMBL/GenBank/DDBJ databases">
        <title>Another draft genome of Portunus trituberculatus and its Hox gene families provides insights of decapod evolution.</title>
        <authorList>
            <person name="Jeong J.-H."/>
            <person name="Song I."/>
            <person name="Kim S."/>
            <person name="Choi T."/>
            <person name="Kim D."/>
            <person name="Ryu S."/>
            <person name="Kim W."/>
        </authorList>
    </citation>
    <scope>NUCLEOTIDE SEQUENCE [LARGE SCALE GENOMIC DNA]</scope>
    <source>
        <tissue evidence="1">Muscle</tissue>
    </source>
</reference>
<dbReference type="OrthoDB" id="10072345at2759"/>
<organism evidence="1 2">
    <name type="scientific">Portunus trituberculatus</name>
    <name type="common">Swimming crab</name>
    <name type="synonym">Neptunus trituberculatus</name>
    <dbReference type="NCBI Taxonomy" id="210409"/>
    <lineage>
        <taxon>Eukaryota</taxon>
        <taxon>Metazoa</taxon>
        <taxon>Ecdysozoa</taxon>
        <taxon>Arthropoda</taxon>
        <taxon>Crustacea</taxon>
        <taxon>Multicrustacea</taxon>
        <taxon>Malacostraca</taxon>
        <taxon>Eumalacostraca</taxon>
        <taxon>Eucarida</taxon>
        <taxon>Decapoda</taxon>
        <taxon>Pleocyemata</taxon>
        <taxon>Brachyura</taxon>
        <taxon>Eubrachyura</taxon>
        <taxon>Portunoidea</taxon>
        <taxon>Portunidae</taxon>
        <taxon>Portuninae</taxon>
        <taxon>Portunus</taxon>
    </lineage>
</organism>
<comment type="caution">
    <text evidence="1">The sequence shown here is derived from an EMBL/GenBank/DDBJ whole genome shotgun (WGS) entry which is preliminary data.</text>
</comment>
<dbReference type="EMBL" id="VSRR010011819">
    <property type="protein sequence ID" value="MPC53700.1"/>
    <property type="molecule type" value="Genomic_DNA"/>
</dbReference>
<evidence type="ECO:0000313" key="2">
    <source>
        <dbReference type="Proteomes" id="UP000324222"/>
    </source>
</evidence>
<keyword evidence="2" id="KW-1185">Reference proteome</keyword>
<protein>
    <submittedName>
        <fullName evidence="1">Uncharacterized protein</fullName>
    </submittedName>
</protein>
<dbReference type="SUPFAM" id="SSF52266">
    <property type="entry name" value="SGNH hydrolase"/>
    <property type="match status" value="1"/>
</dbReference>
<name>A0A5B7G109_PORTR</name>
<gene>
    <name evidence="1" type="ORF">E2C01_047598</name>
</gene>
<dbReference type="Proteomes" id="UP000324222">
    <property type="component" value="Unassembled WGS sequence"/>
</dbReference>
<evidence type="ECO:0000313" key="1">
    <source>
        <dbReference type="EMBL" id="MPC53700.1"/>
    </source>
</evidence>
<accession>A0A5B7G109</accession>
<sequence length="265" mass="28884">MAFSTFPTVPAGCVSSPVLKAFVMKVSEVEVEFHQRISEVEEAFRGQISDLLDEFCRVNSATEGEMVPTVSLPSNETKGQGEWRVVSSGAKRRKVFRAPQRVETKNSFAVLKGVEEKNEKAGSDEVRRVEGSLPAGKILSAGKTLVIGDSQVRHFNAAFSDKDRRRTTRVCLLAAGIGQINAQLDTCLADGTKPIVFLSVGGSDICKVSSEELFKRFKEALAKIRNKDTTPGVCSVLPRRGLGGEWLSRAIAINSILADHCRSNR</sequence>
<dbReference type="Gene3D" id="3.40.50.12690">
    <property type="match status" value="1"/>
</dbReference>
<dbReference type="AlphaFoldDB" id="A0A5B7G109"/>